<feature type="region of interest" description="Disordered" evidence="1">
    <location>
        <begin position="139"/>
        <end position="162"/>
    </location>
</feature>
<comment type="caution">
    <text evidence="2">The sequence shown here is derived from an EMBL/GenBank/DDBJ whole genome shotgun (WGS) entry which is preliminary data.</text>
</comment>
<dbReference type="AlphaFoldDB" id="A0A2P2E5X4"/>
<dbReference type="RefSeq" id="WP_108983342.1">
    <property type="nucleotide sequence ID" value="NZ_BFBR01000001.1"/>
</dbReference>
<accession>A0A2P2E5X4</accession>
<dbReference type="Proteomes" id="UP000245086">
    <property type="component" value="Unassembled WGS sequence"/>
</dbReference>
<evidence type="ECO:0000313" key="2">
    <source>
        <dbReference type="EMBL" id="GBF56449.1"/>
    </source>
</evidence>
<name>A0A2P2E5X4_9PROT</name>
<proteinExistence type="predicted"/>
<gene>
    <name evidence="2" type="ORF">PbB2_00105</name>
</gene>
<organism evidence="2 3">
    <name type="scientific">Candidatus Phycosocius bacilliformis</name>
    <dbReference type="NCBI Taxonomy" id="1445552"/>
    <lineage>
        <taxon>Bacteria</taxon>
        <taxon>Pseudomonadati</taxon>
        <taxon>Pseudomonadota</taxon>
        <taxon>Alphaproteobacteria</taxon>
        <taxon>Caulobacterales</taxon>
        <taxon>Caulobacterales incertae sedis</taxon>
        <taxon>Candidatus Phycosocius</taxon>
    </lineage>
</organism>
<evidence type="ECO:0000256" key="1">
    <source>
        <dbReference type="SAM" id="MobiDB-lite"/>
    </source>
</evidence>
<dbReference type="EMBL" id="BFBR01000001">
    <property type="protein sequence ID" value="GBF56449.1"/>
    <property type="molecule type" value="Genomic_DNA"/>
</dbReference>
<protein>
    <submittedName>
        <fullName evidence="2">Uncharacterized protein</fullName>
    </submittedName>
</protein>
<reference evidence="2 3" key="1">
    <citation type="journal article" date="2018" name="Genome Announc.">
        <title>Draft Genome Sequence of "Candidatus Phycosocius bacilliformis," an Alphaproteobacterial Ectosymbiont of the Hydrocarbon-Producing Green Alga Botryococcus braunii.</title>
        <authorList>
            <person name="Tanabe Y."/>
            <person name="Yamaguchi H."/>
            <person name="Watanabe M.M."/>
        </authorList>
    </citation>
    <scope>NUCLEOTIDE SEQUENCE [LARGE SCALE GENOMIC DNA]</scope>
    <source>
        <strain evidence="2 3">BOTRYCO-2</strain>
    </source>
</reference>
<evidence type="ECO:0000313" key="3">
    <source>
        <dbReference type="Proteomes" id="UP000245086"/>
    </source>
</evidence>
<dbReference type="OrthoDB" id="2835365at2"/>
<sequence length="525" mass="57068">MSLVSLGIDGALHEQESPGIIYPIQSIHPRFMDLLGRLKTTLHQNIYDADFEYGPQPLRWESLTLNGGAQLHLPQEGGVRLSVPTTANAVSIRQSRPYHRYQPGKTMLMASFVLMDPAVVGNRQRCGFFDDTNGVFFEQGDPDLTPRPNNLGPRNPSGMSVVRRTDNDGTIQEERVPLQDWSGNKDIIYKLNWDRPQMIWIAYTYYGGGSVQYGCYLEGQPHILHEIHWGNRANVIRPWARTGNLPVRYETRNINATSVGSSMVHYGVSVIVDGGIDEQRGGTYSYGMALQTPRRTVSANTIRFPVLSIRMRTMGTLEYTQATQPLTAGTTGSATVGAASWATDQWRGRHFNYFVGGVSYMGRITGNNATTLTLVDPITGGPLAVAPVAGQPFTIGLINRGQLLPRRLMLASDGLAQLEFILSTPSSPVLLTGANFQPLAQLGSPNSFAERDVSATAYVSGGEVVKASPLPFGGSGLQELSLAELFPLYTNIRGTVTDTLTLAVTTQAGQAANVGATFDAQEAMS</sequence>
<keyword evidence="3" id="KW-1185">Reference proteome</keyword>